<dbReference type="PIRSF" id="PIRSF004491">
    <property type="entry name" value="FAD_Synth"/>
    <property type="match status" value="1"/>
</dbReference>
<dbReference type="GO" id="GO:0006747">
    <property type="term" value="P:FAD biosynthetic process"/>
    <property type="evidence" value="ECO:0007669"/>
    <property type="project" value="UniProtKB-UniRule"/>
</dbReference>
<dbReference type="GO" id="GO:0009231">
    <property type="term" value="P:riboflavin biosynthetic process"/>
    <property type="evidence" value="ECO:0007669"/>
    <property type="project" value="InterPro"/>
</dbReference>
<dbReference type="Pfam" id="PF06574">
    <property type="entry name" value="FAD_syn"/>
    <property type="match status" value="1"/>
</dbReference>
<dbReference type="GO" id="GO:0005524">
    <property type="term" value="F:ATP binding"/>
    <property type="evidence" value="ECO:0007669"/>
    <property type="project" value="UniProtKB-UniRule"/>
</dbReference>
<protein>
    <recommendedName>
        <fullName evidence="14">Riboflavin biosynthesis protein</fullName>
    </recommendedName>
    <domain>
        <recommendedName>
            <fullName evidence="14">Riboflavin kinase</fullName>
            <ecNumber evidence="14">2.7.1.26</ecNumber>
        </recommendedName>
        <alternativeName>
            <fullName evidence="14">Flavokinase</fullName>
        </alternativeName>
    </domain>
    <domain>
        <recommendedName>
            <fullName evidence="14">FMN adenylyltransferase</fullName>
            <ecNumber evidence="14">2.7.7.2</ecNumber>
        </recommendedName>
        <alternativeName>
            <fullName evidence="14">FAD pyrophosphorylase</fullName>
        </alternativeName>
        <alternativeName>
            <fullName evidence="14">FAD synthase</fullName>
        </alternativeName>
    </domain>
</protein>
<evidence type="ECO:0000313" key="16">
    <source>
        <dbReference type="EMBL" id="HIQ79601.1"/>
    </source>
</evidence>
<dbReference type="CDD" id="cd02064">
    <property type="entry name" value="FAD_synthetase_N"/>
    <property type="match status" value="1"/>
</dbReference>
<dbReference type="NCBIfam" id="TIGR00083">
    <property type="entry name" value="ribF"/>
    <property type="match status" value="1"/>
</dbReference>
<keyword evidence="7 14" id="KW-0547">Nucleotide-binding</keyword>
<dbReference type="EC" id="2.7.1.26" evidence="14"/>
<evidence type="ECO:0000256" key="12">
    <source>
        <dbReference type="ARBA" id="ARBA00047880"/>
    </source>
</evidence>
<organism evidence="16 17">
    <name type="scientific">Candidatus Scatomorpha intestinavium</name>
    <dbReference type="NCBI Taxonomy" id="2840922"/>
    <lineage>
        <taxon>Bacteria</taxon>
        <taxon>Bacillati</taxon>
        <taxon>Bacillota</taxon>
        <taxon>Clostridia</taxon>
        <taxon>Eubacteriales</taxon>
        <taxon>Candidatus Scatomorpha</taxon>
    </lineage>
</organism>
<feature type="domain" description="Riboflavin kinase" evidence="15">
    <location>
        <begin position="171"/>
        <end position="297"/>
    </location>
</feature>
<evidence type="ECO:0000313" key="17">
    <source>
        <dbReference type="Proteomes" id="UP000824262"/>
    </source>
</evidence>
<dbReference type="InterPro" id="IPR023468">
    <property type="entry name" value="Riboflavin_kinase"/>
</dbReference>
<dbReference type="InterPro" id="IPR002606">
    <property type="entry name" value="Riboflavin_kinase_bac"/>
</dbReference>
<evidence type="ECO:0000256" key="5">
    <source>
        <dbReference type="ARBA" id="ARBA00022679"/>
    </source>
</evidence>
<comment type="catalytic activity">
    <reaction evidence="13 14">
        <text>FMN + ATP + H(+) = FAD + diphosphate</text>
        <dbReference type="Rhea" id="RHEA:17237"/>
        <dbReference type="ChEBI" id="CHEBI:15378"/>
        <dbReference type="ChEBI" id="CHEBI:30616"/>
        <dbReference type="ChEBI" id="CHEBI:33019"/>
        <dbReference type="ChEBI" id="CHEBI:57692"/>
        <dbReference type="ChEBI" id="CHEBI:58210"/>
        <dbReference type="EC" id="2.7.7.2"/>
    </reaction>
</comment>
<gene>
    <name evidence="16" type="primary">ribF</name>
    <name evidence="16" type="ORF">IAB77_10140</name>
</gene>
<dbReference type="AlphaFoldDB" id="A0A9D0ZG69"/>
<proteinExistence type="inferred from homology"/>
<comment type="pathway">
    <text evidence="1 14">Cofactor biosynthesis; FAD biosynthesis; FAD from FMN: step 1/1.</text>
</comment>
<dbReference type="GO" id="GO:0008531">
    <property type="term" value="F:riboflavin kinase activity"/>
    <property type="evidence" value="ECO:0007669"/>
    <property type="project" value="UniProtKB-UniRule"/>
</dbReference>
<keyword evidence="4 14" id="KW-0288">FMN</keyword>
<comment type="catalytic activity">
    <reaction evidence="12 14">
        <text>riboflavin + ATP = FMN + ADP + H(+)</text>
        <dbReference type="Rhea" id="RHEA:14357"/>
        <dbReference type="ChEBI" id="CHEBI:15378"/>
        <dbReference type="ChEBI" id="CHEBI:30616"/>
        <dbReference type="ChEBI" id="CHEBI:57986"/>
        <dbReference type="ChEBI" id="CHEBI:58210"/>
        <dbReference type="ChEBI" id="CHEBI:456216"/>
        <dbReference type="EC" id="2.7.1.26"/>
    </reaction>
</comment>
<evidence type="ECO:0000256" key="2">
    <source>
        <dbReference type="ARBA" id="ARBA00005201"/>
    </source>
</evidence>
<evidence type="ECO:0000256" key="11">
    <source>
        <dbReference type="ARBA" id="ARBA00023268"/>
    </source>
</evidence>
<dbReference type="Pfam" id="PF01687">
    <property type="entry name" value="Flavokinase"/>
    <property type="match status" value="1"/>
</dbReference>
<dbReference type="GO" id="GO:0003919">
    <property type="term" value="F:FMN adenylyltransferase activity"/>
    <property type="evidence" value="ECO:0007669"/>
    <property type="project" value="UniProtKB-UniRule"/>
</dbReference>
<name>A0A9D0ZG69_9FIRM</name>
<dbReference type="PANTHER" id="PTHR22749:SF6">
    <property type="entry name" value="RIBOFLAVIN KINASE"/>
    <property type="match status" value="1"/>
</dbReference>
<accession>A0A9D0ZG69</accession>
<keyword evidence="6 14" id="KW-0548">Nucleotidyltransferase</keyword>
<reference evidence="16" key="2">
    <citation type="journal article" date="2021" name="PeerJ">
        <title>Extensive microbial diversity within the chicken gut microbiome revealed by metagenomics and culture.</title>
        <authorList>
            <person name="Gilroy R."/>
            <person name="Ravi A."/>
            <person name="Getino M."/>
            <person name="Pursley I."/>
            <person name="Horton D.L."/>
            <person name="Alikhan N.F."/>
            <person name="Baker D."/>
            <person name="Gharbi K."/>
            <person name="Hall N."/>
            <person name="Watson M."/>
            <person name="Adriaenssens E.M."/>
            <person name="Foster-Nyarko E."/>
            <person name="Jarju S."/>
            <person name="Secka A."/>
            <person name="Antonio M."/>
            <person name="Oren A."/>
            <person name="Chaudhuri R.R."/>
            <person name="La Ragione R."/>
            <person name="Hildebrand F."/>
            <person name="Pallen M.J."/>
        </authorList>
    </citation>
    <scope>NUCLEOTIDE SEQUENCE</scope>
    <source>
        <strain evidence="16">ChiBcolR7-354</strain>
    </source>
</reference>
<keyword evidence="9 14" id="KW-0274">FAD</keyword>
<evidence type="ECO:0000256" key="13">
    <source>
        <dbReference type="ARBA" id="ARBA00049494"/>
    </source>
</evidence>
<dbReference type="Gene3D" id="3.40.50.620">
    <property type="entry name" value="HUPs"/>
    <property type="match status" value="1"/>
</dbReference>
<dbReference type="Gene3D" id="2.40.30.30">
    <property type="entry name" value="Riboflavin kinase-like"/>
    <property type="match status" value="1"/>
</dbReference>
<keyword evidence="8 14" id="KW-0418">Kinase</keyword>
<evidence type="ECO:0000256" key="3">
    <source>
        <dbReference type="ARBA" id="ARBA00022630"/>
    </source>
</evidence>
<sequence length="298" mass="33297">MADTKRVIALGFFDGVHLGHAALMKMTKRRAEERGVTPAVLTFDTHPDTLVKGVEVPLINSPEGRAEIIRRVYGIDSVIFIHFNHAVMQMPWEDFLRSLVDELHAVHVVVGYDFSCGYRGDGRALNIAGWCSRHGLGCDIIDAVKIDGEVVSSTRIRSLIQDGDMEEANRLLGHPHCLVDTVHYGFQLGAKLGTPTINMRFAEGVLVPRHGVYAAKVFLDDGAEHMAVTNVGVRPTVSGSDRVSVESFILDFKGDLYDHTVRVEFHHFIRPEKKFEDTGELREQILRDAETTREYFAS</sequence>
<evidence type="ECO:0000259" key="15">
    <source>
        <dbReference type="SMART" id="SM00904"/>
    </source>
</evidence>
<evidence type="ECO:0000256" key="14">
    <source>
        <dbReference type="PIRNR" id="PIRNR004491"/>
    </source>
</evidence>
<evidence type="ECO:0000256" key="9">
    <source>
        <dbReference type="ARBA" id="ARBA00022827"/>
    </source>
</evidence>
<dbReference type="InterPro" id="IPR015864">
    <property type="entry name" value="FAD_synthase"/>
</dbReference>
<dbReference type="PANTHER" id="PTHR22749">
    <property type="entry name" value="RIBOFLAVIN KINASE/FMN ADENYLYLTRANSFERASE"/>
    <property type="match status" value="1"/>
</dbReference>
<keyword evidence="11" id="KW-0511">Multifunctional enzyme</keyword>
<evidence type="ECO:0000256" key="1">
    <source>
        <dbReference type="ARBA" id="ARBA00004726"/>
    </source>
</evidence>
<dbReference type="Proteomes" id="UP000824262">
    <property type="component" value="Unassembled WGS sequence"/>
</dbReference>
<dbReference type="InterPro" id="IPR014729">
    <property type="entry name" value="Rossmann-like_a/b/a_fold"/>
</dbReference>
<keyword evidence="3 14" id="KW-0285">Flavoprotein</keyword>
<comment type="caution">
    <text evidence="16">The sequence shown here is derived from an EMBL/GenBank/DDBJ whole genome shotgun (WGS) entry which is preliminary data.</text>
</comment>
<dbReference type="EC" id="2.7.7.2" evidence="14"/>
<reference evidence="16" key="1">
    <citation type="submission" date="2020-10" db="EMBL/GenBank/DDBJ databases">
        <authorList>
            <person name="Gilroy R."/>
        </authorList>
    </citation>
    <scope>NUCLEOTIDE SEQUENCE</scope>
    <source>
        <strain evidence="16">ChiBcolR7-354</strain>
    </source>
</reference>
<dbReference type="InterPro" id="IPR023465">
    <property type="entry name" value="Riboflavin_kinase_dom_sf"/>
</dbReference>
<evidence type="ECO:0000256" key="6">
    <source>
        <dbReference type="ARBA" id="ARBA00022695"/>
    </source>
</evidence>
<comment type="pathway">
    <text evidence="2 14">Cofactor biosynthesis; FMN biosynthesis; FMN from riboflavin (ATP route): step 1/1.</text>
</comment>
<keyword evidence="10 14" id="KW-0067">ATP-binding</keyword>
<dbReference type="SUPFAM" id="SSF52374">
    <property type="entry name" value="Nucleotidylyl transferase"/>
    <property type="match status" value="1"/>
</dbReference>
<dbReference type="SMART" id="SM00904">
    <property type="entry name" value="Flavokinase"/>
    <property type="match status" value="1"/>
</dbReference>
<dbReference type="EMBL" id="DVGA01000114">
    <property type="protein sequence ID" value="HIQ79601.1"/>
    <property type="molecule type" value="Genomic_DNA"/>
</dbReference>
<dbReference type="GO" id="GO:0009398">
    <property type="term" value="P:FMN biosynthetic process"/>
    <property type="evidence" value="ECO:0007669"/>
    <property type="project" value="UniProtKB-UniRule"/>
</dbReference>
<dbReference type="SUPFAM" id="SSF82114">
    <property type="entry name" value="Riboflavin kinase-like"/>
    <property type="match status" value="1"/>
</dbReference>
<evidence type="ECO:0000256" key="10">
    <source>
        <dbReference type="ARBA" id="ARBA00022840"/>
    </source>
</evidence>
<keyword evidence="5 14" id="KW-0808">Transferase</keyword>
<comment type="similarity">
    <text evidence="14">Belongs to the ribF family.</text>
</comment>
<dbReference type="InterPro" id="IPR015865">
    <property type="entry name" value="Riboflavin_kinase_bac/euk"/>
</dbReference>
<evidence type="ECO:0000256" key="7">
    <source>
        <dbReference type="ARBA" id="ARBA00022741"/>
    </source>
</evidence>
<evidence type="ECO:0000256" key="8">
    <source>
        <dbReference type="ARBA" id="ARBA00022777"/>
    </source>
</evidence>
<evidence type="ECO:0000256" key="4">
    <source>
        <dbReference type="ARBA" id="ARBA00022643"/>
    </source>
</evidence>